<feature type="domain" description="Mur ligase central" evidence="17">
    <location>
        <begin position="133"/>
        <end position="324"/>
    </location>
</feature>
<dbReference type="InterPro" id="IPR036615">
    <property type="entry name" value="Mur_ligase_C_dom_sf"/>
</dbReference>
<keyword evidence="11 14" id="KW-0131">Cell cycle</keyword>
<name>A0A943Y5E1_9MICC</name>
<evidence type="ECO:0000256" key="5">
    <source>
        <dbReference type="ARBA" id="ARBA00022598"/>
    </source>
</evidence>
<evidence type="ECO:0000256" key="1">
    <source>
        <dbReference type="ARBA" id="ARBA00004496"/>
    </source>
</evidence>
<evidence type="ECO:0000256" key="9">
    <source>
        <dbReference type="ARBA" id="ARBA00022960"/>
    </source>
</evidence>
<dbReference type="GO" id="GO:0051301">
    <property type="term" value="P:cell division"/>
    <property type="evidence" value="ECO:0007669"/>
    <property type="project" value="UniProtKB-KW"/>
</dbReference>
<dbReference type="SUPFAM" id="SSF53244">
    <property type="entry name" value="MurD-like peptide ligases, peptide-binding domain"/>
    <property type="match status" value="1"/>
</dbReference>
<evidence type="ECO:0000259" key="15">
    <source>
        <dbReference type="Pfam" id="PF01225"/>
    </source>
</evidence>
<dbReference type="GO" id="GO:0005737">
    <property type="term" value="C:cytoplasm"/>
    <property type="evidence" value="ECO:0007669"/>
    <property type="project" value="UniProtKB-SubCell"/>
</dbReference>
<comment type="catalytic activity">
    <reaction evidence="13 14">
        <text>UDP-N-acetyl-alpha-D-muramate + L-alanine + ATP = UDP-N-acetyl-alpha-D-muramoyl-L-alanine + ADP + phosphate + H(+)</text>
        <dbReference type="Rhea" id="RHEA:23372"/>
        <dbReference type="ChEBI" id="CHEBI:15378"/>
        <dbReference type="ChEBI" id="CHEBI:30616"/>
        <dbReference type="ChEBI" id="CHEBI:43474"/>
        <dbReference type="ChEBI" id="CHEBI:57972"/>
        <dbReference type="ChEBI" id="CHEBI:70757"/>
        <dbReference type="ChEBI" id="CHEBI:83898"/>
        <dbReference type="ChEBI" id="CHEBI:456216"/>
        <dbReference type="EC" id="6.3.2.8"/>
    </reaction>
</comment>
<dbReference type="RefSeq" id="WP_303952038.1">
    <property type="nucleotide sequence ID" value="NZ_JAGZXI010000002.1"/>
</dbReference>
<keyword evidence="8 14" id="KW-0067">ATP-binding</keyword>
<dbReference type="SUPFAM" id="SSF51984">
    <property type="entry name" value="MurCD N-terminal domain"/>
    <property type="match status" value="1"/>
</dbReference>
<dbReference type="GO" id="GO:0009252">
    <property type="term" value="P:peptidoglycan biosynthetic process"/>
    <property type="evidence" value="ECO:0007669"/>
    <property type="project" value="UniProtKB-UniRule"/>
</dbReference>
<dbReference type="InterPro" id="IPR013221">
    <property type="entry name" value="Mur_ligase_cen"/>
</dbReference>
<comment type="caution">
    <text evidence="18">The sequence shown here is derived from an EMBL/GenBank/DDBJ whole genome shotgun (WGS) entry which is preliminary data.</text>
</comment>
<dbReference type="InterPro" id="IPR005758">
    <property type="entry name" value="UDP-N-AcMur_Ala_ligase_MurC"/>
</dbReference>
<comment type="subcellular location">
    <subcellularLocation>
        <location evidence="1 14">Cytoplasm</location>
    </subcellularLocation>
</comment>
<evidence type="ECO:0000256" key="3">
    <source>
        <dbReference type="ARBA" id="ARBA00012211"/>
    </source>
</evidence>
<keyword evidence="5 14" id="KW-0436">Ligase</keyword>
<keyword evidence="6 14" id="KW-0132">Cell division</keyword>
<sequence>MTELMNLEMVLPAPLNPPFPERHAMDALGHVHFIGIGGAGMSAIAALMLQAGVTVSGSDRAESSTVESLRAAGARVSVPQSAENIVDVDTVVISTAIREDNPELIAARAQGLPVLHRSEALAAVMGLSQVVAVAGTHGKSTTSSMISVMFDQLGRDPSFAVGTVIAGRGTNAHLGAQGPDSIFVAEADESDGSFVRYRPAIAVVTNVEPDHLDFYKTDERVFEAFNRFVGSLAPGGVLVTCADDPGAASLAARSRAAGVPVVTYGESEDADLRIREITSAGSSSSSTMEWAFECRGERFEGEQELVLKVPGIHNQLNAAAAFITALLTGAQGPEIAAALGGFVGADRRFTLRGEVAGVKVFDDYAHHPTEVFRALQTGRTVADGHNLYVIFQPHLFSRTREFAKEFAESLSMADRAYVLDIYPARELPIEGVTSKLITDAGFSEVRYATAESAIEAIASCAQSGDIVMTVGAGDVTALGPRLLEALQIRHGGDLTQKSEA</sequence>
<keyword evidence="7 14" id="KW-0547">Nucleotide-binding</keyword>
<keyword evidence="10 14" id="KW-0573">Peptidoglycan synthesis</keyword>
<dbReference type="PANTHER" id="PTHR43445:SF3">
    <property type="entry name" value="UDP-N-ACETYLMURAMATE--L-ALANINE LIGASE"/>
    <property type="match status" value="1"/>
</dbReference>
<dbReference type="HAMAP" id="MF_00046">
    <property type="entry name" value="MurC"/>
    <property type="match status" value="1"/>
</dbReference>
<evidence type="ECO:0000256" key="7">
    <source>
        <dbReference type="ARBA" id="ARBA00022741"/>
    </source>
</evidence>
<evidence type="ECO:0000313" key="19">
    <source>
        <dbReference type="Proteomes" id="UP000739069"/>
    </source>
</evidence>
<keyword evidence="12 14" id="KW-0961">Cell wall biogenesis/degradation</keyword>
<dbReference type="GO" id="GO:0005524">
    <property type="term" value="F:ATP binding"/>
    <property type="evidence" value="ECO:0007669"/>
    <property type="project" value="UniProtKB-UniRule"/>
</dbReference>
<evidence type="ECO:0000256" key="13">
    <source>
        <dbReference type="ARBA" id="ARBA00047833"/>
    </source>
</evidence>
<dbReference type="EMBL" id="JAGZXI010000002">
    <property type="protein sequence ID" value="MBS6634418.1"/>
    <property type="molecule type" value="Genomic_DNA"/>
</dbReference>
<evidence type="ECO:0000256" key="4">
    <source>
        <dbReference type="ARBA" id="ARBA00022490"/>
    </source>
</evidence>
<dbReference type="GO" id="GO:0008763">
    <property type="term" value="F:UDP-N-acetylmuramate-L-alanine ligase activity"/>
    <property type="evidence" value="ECO:0007669"/>
    <property type="project" value="UniProtKB-UniRule"/>
</dbReference>
<gene>
    <name evidence="14" type="primary">murC</name>
    <name evidence="18" type="ORF">KH265_01935</name>
</gene>
<dbReference type="Gene3D" id="3.90.190.20">
    <property type="entry name" value="Mur ligase, C-terminal domain"/>
    <property type="match status" value="1"/>
</dbReference>
<dbReference type="Gene3D" id="3.40.1190.10">
    <property type="entry name" value="Mur-like, catalytic domain"/>
    <property type="match status" value="1"/>
</dbReference>
<keyword evidence="9 14" id="KW-0133">Cell shape</keyword>
<feature type="domain" description="Mur ligase N-terminal catalytic" evidence="15">
    <location>
        <begin position="30"/>
        <end position="125"/>
    </location>
</feature>
<dbReference type="Pfam" id="PF08245">
    <property type="entry name" value="Mur_ligase_M"/>
    <property type="match status" value="1"/>
</dbReference>
<feature type="binding site" evidence="14">
    <location>
        <begin position="135"/>
        <end position="141"/>
    </location>
    <ligand>
        <name>ATP</name>
        <dbReference type="ChEBI" id="CHEBI:30616"/>
    </ligand>
</feature>
<evidence type="ECO:0000256" key="12">
    <source>
        <dbReference type="ARBA" id="ARBA00023316"/>
    </source>
</evidence>
<feature type="domain" description="Mur ligase C-terminal" evidence="16">
    <location>
        <begin position="347"/>
        <end position="473"/>
    </location>
</feature>
<evidence type="ECO:0000256" key="8">
    <source>
        <dbReference type="ARBA" id="ARBA00022840"/>
    </source>
</evidence>
<organism evidence="18 19">
    <name type="scientific">Rothia mucilaginosa</name>
    <dbReference type="NCBI Taxonomy" id="43675"/>
    <lineage>
        <taxon>Bacteria</taxon>
        <taxon>Bacillati</taxon>
        <taxon>Actinomycetota</taxon>
        <taxon>Actinomycetes</taxon>
        <taxon>Micrococcales</taxon>
        <taxon>Micrococcaceae</taxon>
        <taxon>Rothia</taxon>
    </lineage>
</organism>
<evidence type="ECO:0000313" key="18">
    <source>
        <dbReference type="EMBL" id="MBS6634418.1"/>
    </source>
</evidence>
<comment type="similarity">
    <text evidence="14">Belongs to the MurCDEF family.</text>
</comment>
<keyword evidence="4 14" id="KW-0963">Cytoplasm</keyword>
<dbReference type="PANTHER" id="PTHR43445">
    <property type="entry name" value="UDP-N-ACETYLMURAMATE--L-ALANINE LIGASE-RELATED"/>
    <property type="match status" value="1"/>
</dbReference>
<dbReference type="Proteomes" id="UP000739069">
    <property type="component" value="Unassembled WGS sequence"/>
</dbReference>
<dbReference type="GO" id="GO:0071555">
    <property type="term" value="P:cell wall organization"/>
    <property type="evidence" value="ECO:0007669"/>
    <property type="project" value="UniProtKB-KW"/>
</dbReference>
<dbReference type="InterPro" id="IPR036565">
    <property type="entry name" value="Mur-like_cat_sf"/>
</dbReference>
<evidence type="ECO:0000256" key="14">
    <source>
        <dbReference type="HAMAP-Rule" id="MF_00046"/>
    </source>
</evidence>
<dbReference type="EC" id="6.3.2.8" evidence="3 14"/>
<evidence type="ECO:0000256" key="2">
    <source>
        <dbReference type="ARBA" id="ARBA00004752"/>
    </source>
</evidence>
<evidence type="ECO:0000256" key="6">
    <source>
        <dbReference type="ARBA" id="ARBA00022618"/>
    </source>
</evidence>
<dbReference type="SUPFAM" id="SSF53623">
    <property type="entry name" value="MurD-like peptide ligases, catalytic domain"/>
    <property type="match status" value="1"/>
</dbReference>
<evidence type="ECO:0000256" key="11">
    <source>
        <dbReference type="ARBA" id="ARBA00023306"/>
    </source>
</evidence>
<evidence type="ECO:0000256" key="10">
    <source>
        <dbReference type="ARBA" id="ARBA00022984"/>
    </source>
</evidence>
<dbReference type="GO" id="GO:0008360">
    <property type="term" value="P:regulation of cell shape"/>
    <property type="evidence" value="ECO:0007669"/>
    <property type="project" value="UniProtKB-KW"/>
</dbReference>
<accession>A0A943Y5E1</accession>
<dbReference type="NCBIfam" id="TIGR01082">
    <property type="entry name" value="murC"/>
    <property type="match status" value="1"/>
</dbReference>
<dbReference type="Pfam" id="PF01225">
    <property type="entry name" value="Mur_ligase"/>
    <property type="match status" value="1"/>
</dbReference>
<dbReference type="InterPro" id="IPR050061">
    <property type="entry name" value="MurCDEF_pg_biosynth"/>
</dbReference>
<evidence type="ECO:0000259" key="17">
    <source>
        <dbReference type="Pfam" id="PF08245"/>
    </source>
</evidence>
<dbReference type="InterPro" id="IPR004101">
    <property type="entry name" value="Mur_ligase_C"/>
</dbReference>
<dbReference type="Pfam" id="PF02875">
    <property type="entry name" value="Mur_ligase_C"/>
    <property type="match status" value="1"/>
</dbReference>
<dbReference type="Gene3D" id="3.40.50.720">
    <property type="entry name" value="NAD(P)-binding Rossmann-like Domain"/>
    <property type="match status" value="1"/>
</dbReference>
<comment type="function">
    <text evidence="14">Cell wall formation.</text>
</comment>
<evidence type="ECO:0000259" key="16">
    <source>
        <dbReference type="Pfam" id="PF02875"/>
    </source>
</evidence>
<dbReference type="InterPro" id="IPR000713">
    <property type="entry name" value="Mur_ligase_N"/>
</dbReference>
<proteinExistence type="inferred from homology"/>
<dbReference type="AlphaFoldDB" id="A0A943Y5E1"/>
<reference evidence="18" key="1">
    <citation type="submission" date="2021-02" db="EMBL/GenBank/DDBJ databases">
        <title>Infant gut strain persistence is associated with maternal origin, phylogeny, and functional potential including surface adhesion and iron acquisition.</title>
        <authorList>
            <person name="Lou Y.C."/>
        </authorList>
    </citation>
    <scope>NUCLEOTIDE SEQUENCE</scope>
    <source>
        <strain evidence="18">L1_008_092G1_dasL1_008_092G1_concoct_16</strain>
    </source>
</reference>
<comment type="pathway">
    <text evidence="2 14">Cell wall biogenesis; peptidoglycan biosynthesis.</text>
</comment>
<protein>
    <recommendedName>
        <fullName evidence="3 14">UDP-N-acetylmuramate--L-alanine ligase</fullName>
        <ecNumber evidence="3 14">6.3.2.8</ecNumber>
    </recommendedName>
    <alternativeName>
        <fullName evidence="14">UDP-N-acetylmuramoyl-L-alanine synthetase</fullName>
    </alternativeName>
</protein>